<feature type="binding site" evidence="5">
    <location>
        <begin position="13"/>
        <end position="18"/>
    </location>
    <ligand>
        <name>ATP</name>
        <dbReference type="ChEBI" id="CHEBI:30616"/>
    </ligand>
</feature>
<dbReference type="PANTHER" id="PTHR10695:SF46">
    <property type="entry name" value="BIFUNCTIONAL COENZYME A SYNTHASE-RELATED"/>
    <property type="match status" value="1"/>
</dbReference>
<dbReference type="GO" id="GO:0004140">
    <property type="term" value="F:dephospho-CoA kinase activity"/>
    <property type="evidence" value="ECO:0007669"/>
    <property type="project" value="UniProtKB-UniRule"/>
</dbReference>
<dbReference type="Gene3D" id="3.40.50.300">
    <property type="entry name" value="P-loop containing nucleotide triphosphate hydrolases"/>
    <property type="match status" value="1"/>
</dbReference>
<dbReference type="EMBL" id="JABMOJ010000003">
    <property type="protein sequence ID" value="NQV63729.1"/>
    <property type="molecule type" value="Genomic_DNA"/>
</dbReference>
<dbReference type="PROSITE" id="PS51219">
    <property type="entry name" value="DPCK"/>
    <property type="match status" value="1"/>
</dbReference>
<sequence>MGHFVLGLTGGIGSGKSAVSDHFQSLGITIADADIAARQVVEPGTEPLRRIAEHFGDEILLADGSLDRARLRGIIFTEAEQRRWLESVTVPAIMQLLETTLRHSTSPYSILMLSSGRGQHPLIDRHLVVDVTPQTQLARVMARDQNDLAQVQAIMATQPSRETRLDYADDVIQNEGSLADLNNAVAALHIKYLELSGESYGRP</sequence>
<evidence type="ECO:0000313" key="7">
    <source>
        <dbReference type="EMBL" id="NQV63729.1"/>
    </source>
</evidence>
<protein>
    <recommendedName>
        <fullName evidence="5 6">Dephospho-CoA kinase</fullName>
        <ecNumber evidence="5 6">2.7.1.24</ecNumber>
    </recommendedName>
    <alternativeName>
        <fullName evidence="5">Dephosphocoenzyme A kinase</fullName>
    </alternativeName>
</protein>
<gene>
    <name evidence="5" type="primary">coaE</name>
    <name evidence="7" type="ORF">HQ497_00060</name>
</gene>
<evidence type="ECO:0000256" key="1">
    <source>
        <dbReference type="ARBA" id="ARBA00009018"/>
    </source>
</evidence>
<keyword evidence="5 7" id="KW-0808">Transferase</keyword>
<dbReference type="Pfam" id="PF01121">
    <property type="entry name" value="CoaE"/>
    <property type="match status" value="1"/>
</dbReference>
<reference evidence="7" key="1">
    <citation type="submission" date="2020-05" db="EMBL/GenBank/DDBJ databases">
        <title>Sulfur intermediates as new biogeochemical hubs in an aquatic model microbial ecosystem.</title>
        <authorList>
            <person name="Vigneron A."/>
        </authorList>
    </citation>
    <scope>NUCLEOTIDE SEQUENCE</scope>
    <source>
        <strain evidence="7">Bin.250</strain>
    </source>
</reference>
<keyword evidence="3 5" id="KW-0067">ATP-binding</keyword>
<dbReference type="InterPro" id="IPR001977">
    <property type="entry name" value="Depp_CoAkinase"/>
</dbReference>
<dbReference type="HAMAP" id="MF_00376">
    <property type="entry name" value="Dephospho_CoA_kinase"/>
    <property type="match status" value="1"/>
</dbReference>
<comment type="caution">
    <text evidence="7">The sequence shown here is derived from an EMBL/GenBank/DDBJ whole genome shotgun (WGS) entry which is preliminary data.</text>
</comment>
<dbReference type="PANTHER" id="PTHR10695">
    <property type="entry name" value="DEPHOSPHO-COA KINASE-RELATED"/>
    <property type="match status" value="1"/>
</dbReference>
<comment type="similarity">
    <text evidence="1 5">Belongs to the CoaE family.</text>
</comment>
<dbReference type="GO" id="GO:0005737">
    <property type="term" value="C:cytoplasm"/>
    <property type="evidence" value="ECO:0007669"/>
    <property type="project" value="UniProtKB-SubCell"/>
</dbReference>
<evidence type="ECO:0000256" key="6">
    <source>
        <dbReference type="NCBIfam" id="TIGR00152"/>
    </source>
</evidence>
<proteinExistence type="inferred from homology"/>
<keyword evidence="5" id="KW-0963">Cytoplasm</keyword>
<dbReference type="EC" id="2.7.1.24" evidence="5 6"/>
<evidence type="ECO:0000256" key="2">
    <source>
        <dbReference type="ARBA" id="ARBA00022741"/>
    </source>
</evidence>
<comment type="subcellular location">
    <subcellularLocation>
        <location evidence="5">Cytoplasm</location>
    </subcellularLocation>
</comment>
<keyword evidence="2 5" id="KW-0547">Nucleotide-binding</keyword>
<dbReference type="InterPro" id="IPR027417">
    <property type="entry name" value="P-loop_NTPase"/>
</dbReference>
<dbReference type="AlphaFoldDB" id="A0A972VUX8"/>
<comment type="pathway">
    <text evidence="5">Cofactor biosynthesis; coenzyme A biosynthesis; CoA from (R)-pantothenate: step 5/5.</text>
</comment>
<keyword evidence="5 7" id="KW-0418">Kinase</keyword>
<keyword evidence="4 5" id="KW-0173">Coenzyme A biosynthesis</keyword>
<accession>A0A972VUX8</accession>
<dbReference type="GO" id="GO:0015937">
    <property type="term" value="P:coenzyme A biosynthetic process"/>
    <property type="evidence" value="ECO:0007669"/>
    <property type="project" value="UniProtKB-UniRule"/>
</dbReference>
<dbReference type="CDD" id="cd02022">
    <property type="entry name" value="DPCK"/>
    <property type="match status" value="1"/>
</dbReference>
<dbReference type="SUPFAM" id="SSF52540">
    <property type="entry name" value="P-loop containing nucleoside triphosphate hydrolases"/>
    <property type="match status" value="1"/>
</dbReference>
<dbReference type="GO" id="GO:0005524">
    <property type="term" value="F:ATP binding"/>
    <property type="evidence" value="ECO:0007669"/>
    <property type="project" value="UniProtKB-UniRule"/>
</dbReference>
<evidence type="ECO:0000256" key="4">
    <source>
        <dbReference type="ARBA" id="ARBA00022993"/>
    </source>
</evidence>
<evidence type="ECO:0000313" key="8">
    <source>
        <dbReference type="Proteomes" id="UP000754644"/>
    </source>
</evidence>
<comment type="function">
    <text evidence="5">Catalyzes the phosphorylation of the 3'-hydroxyl group of dephosphocoenzyme A to form coenzyme A.</text>
</comment>
<dbReference type="Proteomes" id="UP000754644">
    <property type="component" value="Unassembled WGS sequence"/>
</dbReference>
<evidence type="ECO:0000256" key="3">
    <source>
        <dbReference type="ARBA" id="ARBA00022840"/>
    </source>
</evidence>
<evidence type="ECO:0000256" key="5">
    <source>
        <dbReference type="HAMAP-Rule" id="MF_00376"/>
    </source>
</evidence>
<comment type="catalytic activity">
    <reaction evidence="5">
        <text>3'-dephospho-CoA + ATP = ADP + CoA + H(+)</text>
        <dbReference type="Rhea" id="RHEA:18245"/>
        <dbReference type="ChEBI" id="CHEBI:15378"/>
        <dbReference type="ChEBI" id="CHEBI:30616"/>
        <dbReference type="ChEBI" id="CHEBI:57287"/>
        <dbReference type="ChEBI" id="CHEBI:57328"/>
        <dbReference type="ChEBI" id="CHEBI:456216"/>
        <dbReference type="EC" id="2.7.1.24"/>
    </reaction>
</comment>
<organism evidence="7 8">
    <name type="scientific">SAR86 cluster bacterium</name>
    <dbReference type="NCBI Taxonomy" id="2030880"/>
    <lineage>
        <taxon>Bacteria</taxon>
        <taxon>Pseudomonadati</taxon>
        <taxon>Pseudomonadota</taxon>
        <taxon>Gammaproteobacteria</taxon>
        <taxon>SAR86 cluster</taxon>
    </lineage>
</organism>
<name>A0A972VUX8_9GAMM</name>
<dbReference type="NCBIfam" id="TIGR00152">
    <property type="entry name" value="dephospho-CoA kinase"/>
    <property type="match status" value="1"/>
</dbReference>